<keyword evidence="5" id="KW-0998">Cell outer membrane</keyword>
<evidence type="ECO:0000256" key="8">
    <source>
        <dbReference type="SAM" id="Phobius"/>
    </source>
</evidence>
<dbReference type="OrthoDB" id="5612782at2"/>
<accession>A0A4P7P1C2</accession>
<feature type="region of interest" description="Disordered" evidence="7">
    <location>
        <begin position="32"/>
        <end position="67"/>
    </location>
</feature>
<evidence type="ECO:0000256" key="7">
    <source>
        <dbReference type="SAM" id="MobiDB-lite"/>
    </source>
</evidence>
<proteinExistence type="predicted"/>
<keyword evidence="10" id="KW-1185">Reference proteome</keyword>
<keyword evidence="2" id="KW-0732">Signal</keyword>
<dbReference type="Proteomes" id="UP000296201">
    <property type="component" value="Chromosome"/>
</dbReference>
<dbReference type="RefSeq" id="WP_135796480.1">
    <property type="nucleotide sequence ID" value="NZ_CP032096.1"/>
</dbReference>
<evidence type="ECO:0000256" key="4">
    <source>
        <dbReference type="ARBA" id="ARBA00023139"/>
    </source>
</evidence>
<evidence type="ECO:0000256" key="1">
    <source>
        <dbReference type="ARBA" id="ARBA00004459"/>
    </source>
</evidence>
<evidence type="ECO:0000256" key="2">
    <source>
        <dbReference type="ARBA" id="ARBA00022729"/>
    </source>
</evidence>
<dbReference type="EMBL" id="CP032096">
    <property type="protein sequence ID" value="QBZ83897.1"/>
    <property type="molecule type" value="Genomic_DNA"/>
</dbReference>
<evidence type="ECO:0000313" key="9">
    <source>
        <dbReference type="EMBL" id="QBZ83897.1"/>
    </source>
</evidence>
<gene>
    <name evidence="9" type="ORF">GHNINEIG_01965</name>
</gene>
<keyword evidence="8" id="KW-0812">Transmembrane</keyword>
<keyword evidence="6" id="KW-0449">Lipoprotein</keyword>
<keyword evidence="4" id="KW-0564">Palmitate</keyword>
<name>A0A4P7P1C2_9GAMM</name>
<dbReference type="Pfam" id="PF13627">
    <property type="entry name" value="LptM_cons"/>
    <property type="match status" value="1"/>
</dbReference>
<dbReference type="InterPro" id="IPR032831">
    <property type="entry name" value="LptM_cons"/>
</dbReference>
<evidence type="ECO:0008006" key="11">
    <source>
        <dbReference type="Google" id="ProtNLM"/>
    </source>
</evidence>
<protein>
    <recommendedName>
        <fullName evidence="11">Lipoprotein</fullName>
    </recommendedName>
</protein>
<organism evidence="9 10">
    <name type="scientific">Hydrogenovibrio crunogenus</name>
    <dbReference type="NCBI Taxonomy" id="39765"/>
    <lineage>
        <taxon>Bacteria</taxon>
        <taxon>Pseudomonadati</taxon>
        <taxon>Pseudomonadota</taxon>
        <taxon>Gammaproteobacteria</taxon>
        <taxon>Thiotrichales</taxon>
        <taxon>Piscirickettsiaceae</taxon>
        <taxon>Hydrogenovibrio</taxon>
    </lineage>
</organism>
<feature type="transmembrane region" description="Helical" evidence="8">
    <location>
        <begin position="12"/>
        <end position="31"/>
    </location>
</feature>
<evidence type="ECO:0000313" key="10">
    <source>
        <dbReference type="Proteomes" id="UP000296201"/>
    </source>
</evidence>
<sequence>MPYLSVATQKKYSAVIVAFSIALMTSSLTGCGKKGPLYLPETPPEEAKVTPEPKQPPQEQETEQEQP</sequence>
<reference evidence="9 10" key="1">
    <citation type="submission" date="2018-08" db="EMBL/GenBank/DDBJ databases">
        <title>Horizontal acquisition of hydrogen conversion ability and other habitat adaptations in Hydrogenovibrio crunogenus strains.</title>
        <authorList>
            <person name="Gonnella G."/>
            <person name="Adam N."/>
            <person name="Perner M."/>
        </authorList>
    </citation>
    <scope>NUCLEOTIDE SEQUENCE [LARGE SCALE GENOMIC DNA]</scope>
    <source>
        <strain evidence="9 10">SP-41</strain>
    </source>
</reference>
<evidence type="ECO:0000256" key="5">
    <source>
        <dbReference type="ARBA" id="ARBA00023237"/>
    </source>
</evidence>
<evidence type="ECO:0000256" key="3">
    <source>
        <dbReference type="ARBA" id="ARBA00023136"/>
    </source>
</evidence>
<keyword evidence="3 8" id="KW-0472">Membrane</keyword>
<evidence type="ECO:0000256" key="6">
    <source>
        <dbReference type="ARBA" id="ARBA00023288"/>
    </source>
</evidence>
<dbReference type="AlphaFoldDB" id="A0A4P7P1C2"/>
<keyword evidence="8" id="KW-1133">Transmembrane helix</keyword>
<dbReference type="NCBIfam" id="NF047847">
    <property type="entry name" value="SS_mature_LptM"/>
    <property type="match status" value="1"/>
</dbReference>
<comment type="subcellular location">
    <subcellularLocation>
        <location evidence="1">Cell outer membrane</location>
        <topology evidence="1">Lipid-anchor</topology>
    </subcellularLocation>
</comment>
<dbReference type="GO" id="GO:0009279">
    <property type="term" value="C:cell outer membrane"/>
    <property type="evidence" value="ECO:0007669"/>
    <property type="project" value="UniProtKB-SubCell"/>
</dbReference>